<accession>A0ABD2XG76</accession>
<dbReference type="Pfam" id="PF13637">
    <property type="entry name" value="Ank_4"/>
    <property type="match status" value="1"/>
</dbReference>
<dbReference type="PANTHER" id="PTHR24198">
    <property type="entry name" value="ANKYRIN REPEAT AND PROTEIN KINASE DOMAIN-CONTAINING PROTEIN"/>
    <property type="match status" value="1"/>
</dbReference>
<feature type="repeat" description="ANK" evidence="3">
    <location>
        <begin position="155"/>
        <end position="188"/>
    </location>
</feature>
<comment type="caution">
    <text evidence="4">The sequence shown here is derived from an EMBL/GenBank/DDBJ whole genome shotgun (WGS) entry which is preliminary data.</text>
</comment>
<dbReference type="Pfam" id="PF12796">
    <property type="entry name" value="Ank_2"/>
    <property type="match status" value="3"/>
</dbReference>
<dbReference type="AlphaFoldDB" id="A0ABD2XG76"/>
<sequence>MSEPGDCKLKSLHDAVESKDLDLLESLLKKDVDPNAVDDQGMTALNKICETVRLQDVHVTMVRALLRHKADVNIESHDDMSPLVNLFQGGNNHRLRLEIFKLLLENGANVNRVDSDRDTILHLILRSDAWRPNLMEVVELLMVKCRIDVNAKNVNGHTPLHVAVGHCIETKAIELLLKNGANPNIVDLRGMAPINTICNEPELSAVHVQIVQLLVRHKADLDIRHDEGYTPMMDLLRSTESHKWRLQIFKLLVDGGANAKLAQKRKLNTIAHFVFHTYAKSPNIVPTAKQLLQSNVDLNARNKKGWTALHFAVTRCENLEAIELLLKNEANPNVFDNHKRTPLHWIGRRRTSLENGKFTGHHLKMIELLVEHGADLRLRDDELNSPIVELFLGARDKESRSKLFKLFLENDPDSKDLPKYSRMLLHNIFDASHEFASIEREAEFLIKYAGNVNQEDKKGRLLLHDAVNMLKADHVEFLFRNGADANVHDDNGCIALNYCTTLWDVDEIEVRNLEKFLKILRLNAQNGANLSHWDHEGKTVLHQLIEEFSLYSLTHPEEGHLATVSRYVHRYIEILLENGLNVDVRDRQRRTPLDVAVSHCNYQTVNLLVEHGADLAAVRFRGGFLEHEVPEALNLTTTQNILAIIELWQSKGVQINKQQYLTLFKFLTLHQDFQIYDVRFVDMIKFWKDNFFTGTSVALCNYSYWSDIYDYGSGSVIRKFVGTMIRALDARLRGNGLITHMQLILFLTIELHLYLAEYGNMYMDTETRNYLRDMCNLLIPDTPENRELHRPMRNALHAMIERQVNLAKEMIISNNISYLDLCTCNHDKTYSLLQKCDYESAIKSANFRNNFDDIGKIGGIIRGYITKALVRRSMKKVASKSLQTLSKGIIPDLCCEKIIEFLDNTDLVSVYEASAS</sequence>
<dbReference type="EMBL" id="JBJJXI010000025">
    <property type="protein sequence ID" value="KAL3404363.1"/>
    <property type="molecule type" value="Genomic_DNA"/>
</dbReference>
<dbReference type="Gene3D" id="1.25.40.20">
    <property type="entry name" value="Ankyrin repeat-containing domain"/>
    <property type="match status" value="6"/>
</dbReference>
<proteinExistence type="predicted"/>
<dbReference type="InterPro" id="IPR002110">
    <property type="entry name" value="Ankyrin_rpt"/>
</dbReference>
<feature type="repeat" description="ANK" evidence="3">
    <location>
        <begin position="348"/>
        <end position="381"/>
    </location>
</feature>
<dbReference type="PROSITE" id="PS50088">
    <property type="entry name" value="ANK_REPEAT"/>
    <property type="match status" value="6"/>
</dbReference>
<feature type="repeat" description="ANK" evidence="3">
    <location>
        <begin position="304"/>
        <end position="337"/>
    </location>
</feature>
<name>A0ABD2XG76_9HYME</name>
<evidence type="ECO:0000256" key="2">
    <source>
        <dbReference type="ARBA" id="ARBA00023043"/>
    </source>
</evidence>
<feature type="repeat" description="ANK" evidence="3">
    <location>
        <begin position="458"/>
        <end position="490"/>
    </location>
</feature>
<dbReference type="InterPro" id="IPR036770">
    <property type="entry name" value="Ankyrin_rpt-contain_sf"/>
</dbReference>
<reference evidence="4 5" key="1">
    <citation type="journal article" date="2024" name="bioRxiv">
        <title>A reference genome for Trichogramma kaykai: A tiny desert-dwelling parasitoid wasp with competing sex-ratio distorters.</title>
        <authorList>
            <person name="Culotta J."/>
            <person name="Lindsey A.R."/>
        </authorList>
    </citation>
    <scope>NUCLEOTIDE SEQUENCE [LARGE SCALE GENOMIC DNA]</scope>
    <source>
        <strain evidence="4 5">KSX58</strain>
    </source>
</reference>
<gene>
    <name evidence="4" type="ORF">TKK_002855</name>
</gene>
<evidence type="ECO:0000313" key="5">
    <source>
        <dbReference type="Proteomes" id="UP001627154"/>
    </source>
</evidence>
<feature type="repeat" description="ANK" evidence="3">
    <location>
        <begin position="588"/>
        <end position="620"/>
    </location>
</feature>
<dbReference type="PANTHER" id="PTHR24198:SF165">
    <property type="entry name" value="ANKYRIN REPEAT-CONTAINING PROTEIN-RELATED"/>
    <property type="match status" value="1"/>
</dbReference>
<feature type="repeat" description="ANK" evidence="3">
    <location>
        <begin position="78"/>
        <end position="115"/>
    </location>
</feature>
<dbReference type="SMART" id="SM00248">
    <property type="entry name" value="ANK"/>
    <property type="match status" value="12"/>
</dbReference>
<dbReference type="Proteomes" id="UP001627154">
    <property type="component" value="Unassembled WGS sequence"/>
</dbReference>
<dbReference type="SUPFAM" id="SSF48403">
    <property type="entry name" value="Ankyrin repeat"/>
    <property type="match status" value="2"/>
</dbReference>
<evidence type="ECO:0000256" key="1">
    <source>
        <dbReference type="ARBA" id="ARBA00022737"/>
    </source>
</evidence>
<keyword evidence="1" id="KW-0677">Repeat</keyword>
<keyword evidence="2 3" id="KW-0040">ANK repeat</keyword>
<organism evidence="4 5">
    <name type="scientific">Trichogramma kaykai</name>
    <dbReference type="NCBI Taxonomy" id="54128"/>
    <lineage>
        <taxon>Eukaryota</taxon>
        <taxon>Metazoa</taxon>
        <taxon>Ecdysozoa</taxon>
        <taxon>Arthropoda</taxon>
        <taxon>Hexapoda</taxon>
        <taxon>Insecta</taxon>
        <taxon>Pterygota</taxon>
        <taxon>Neoptera</taxon>
        <taxon>Endopterygota</taxon>
        <taxon>Hymenoptera</taxon>
        <taxon>Apocrita</taxon>
        <taxon>Proctotrupomorpha</taxon>
        <taxon>Chalcidoidea</taxon>
        <taxon>Trichogrammatidae</taxon>
        <taxon>Trichogramma</taxon>
    </lineage>
</organism>
<evidence type="ECO:0000256" key="3">
    <source>
        <dbReference type="PROSITE-ProRule" id="PRU00023"/>
    </source>
</evidence>
<dbReference type="PROSITE" id="PS50297">
    <property type="entry name" value="ANK_REP_REGION"/>
    <property type="match status" value="4"/>
</dbReference>
<keyword evidence="5" id="KW-1185">Reference proteome</keyword>
<protein>
    <submittedName>
        <fullName evidence="4">Uncharacterized protein</fullName>
    </submittedName>
</protein>
<evidence type="ECO:0000313" key="4">
    <source>
        <dbReference type="EMBL" id="KAL3404363.1"/>
    </source>
</evidence>